<feature type="region of interest" description="Disordered" evidence="5">
    <location>
        <begin position="92"/>
        <end position="145"/>
    </location>
</feature>
<dbReference type="SUPFAM" id="SSF57850">
    <property type="entry name" value="RING/U-box"/>
    <property type="match status" value="1"/>
</dbReference>
<evidence type="ECO:0000256" key="4">
    <source>
        <dbReference type="PROSITE-ProRule" id="PRU00175"/>
    </source>
</evidence>
<reference evidence="8 9" key="1">
    <citation type="journal article" date="2011" name="Genome Res.">
        <title>Phylogeny-wide analysis of social amoeba genomes highlights ancient origins for complex intercellular communication.</title>
        <authorList>
            <person name="Heidel A.J."/>
            <person name="Lawal H.M."/>
            <person name="Felder M."/>
            <person name="Schilde C."/>
            <person name="Helps N.R."/>
            <person name="Tunggal B."/>
            <person name="Rivero F."/>
            <person name="John U."/>
            <person name="Schleicher M."/>
            <person name="Eichinger L."/>
            <person name="Platzer M."/>
            <person name="Noegel A.A."/>
            <person name="Schaap P."/>
            <person name="Gloeckner G."/>
        </authorList>
    </citation>
    <scope>NUCLEOTIDE SEQUENCE [LARGE SCALE GENOMIC DNA]</scope>
    <source>
        <strain evidence="9">ATCC 26659 / Pp 5 / PN500</strain>
    </source>
</reference>
<organism evidence="8 9">
    <name type="scientific">Heterostelium pallidum (strain ATCC 26659 / Pp 5 / PN500)</name>
    <name type="common">Cellular slime mold</name>
    <name type="synonym">Polysphondylium pallidum</name>
    <dbReference type="NCBI Taxonomy" id="670386"/>
    <lineage>
        <taxon>Eukaryota</taxon>
        <taxon>Amoebozoa</taxon>
        <taxon>Evosea</taxon>
        <taxon>Eumycetozoa</taxon>
        <taxon>Dictyostelia</taxon>
        <taxon>Acytosteliales</taxon>
        <taxon>Acytosteliaceae</taxon>
        <taxon>Heterostelium</taxon>
    </lineage>
</organism>
<feature type="compositionally biased region" description="Polar residues" evidence="5">
    <location>
        <begin position="94"/>
        <end position="107"/>
    </location>
</feature>
<evidence type="ECO:0000256" key="2">
    <source>
        <dbReference type="ARBA" id="ARBA00022771"/>
    </source>
</evidence>
<dbReference type="InParanoid" id="D3B001"/>
<evidence type="ECO:0000313" key="8">
    <source>
        <dbReference type="EMBL" id="EFA84625.1"/>
    </source>
</evidence>
<gene>
    <name evidence="8" type="primary">rzpA</name>
    <name evidence="8" type="ORF">PPL_01615</name>
</gene>
<dbReference type="OMA" id="NEKQVCW"/>
<dbReference type="PROSITE" id="PS00518">
    <property type="entry name" value="ZF_RING_1"/>
    <property type="match status" value="1"/>
</dbReference>
<dbReference type="Proteomes" id="UP000001396">
    <property type="component" value="Unassembled WGS sequence"/>
</dbReference>
<evidence type="ECO:0000256" key="5">
    <source>
        <dbReference type="SAM" id="MobiDB-lite"/>
    </source>
</evidence>
<dbReference type="InterPro" id="IPR013083">
    <property type="entry name" value="Znf_RING/FYVE/PHD"/>
</dbReference>
<name>D3B001_HETP5</name>
<dbReference type="Pfam" id="PF13920">
    <property type="entry name" value="zf-C3HC4_3"/>
    <property type="match status" value="1"/>
</dbReference>
<evidence type="ECO:0000313" key="9">
    <source>
        <dbReference type="Proteomes" id="UP000001396"/>
    </source>
</evidence>
<dbReference type="GeneID" id="31357144"/>
<keyword evidence="1" id="KW-0479">Metal-binding</keyword>
<evidence type="ECO:0000256" key="1">
    <source>
        <dbReference type="ARBA" id="ARBA00022723"/>
    </source>
</evidence>
<dbReference type="RefSeq" id="XP_020436738.1">
    <property type="nucleotide sequence ID" value="XM_020572621.1"/>
</dbReference>
<proteinExistence type="predicted"/>
<evidence type="ECO:0000259" key="7">
    <source>
        <dbReference type="PROSITE" id="PS50089"/>
    </source>
</evidence>
<protein>
    <submittedName>
        <fullName evidence="8">RING/leucine zipper protein</fullName>
    </submittedName>
</protein>
<accession>D3B001</accession>
<keyword evidence="2 4" id="KW-0863">Zinc-finger</keyword>
<dbReference type="AlphaFoldDB" id="D3B001"/>
<feature type="transmembrane region" description="Helical" evidence="6">
    <location>
        <begin position="38"/>
        <end position="58"/>
    </location>
</feature>
<dbReference type="GO" id="GO:0008270">
    <property type="term" value="F:zinc ion binding"/>
    <property type="evidence" value="ECO:0007669"/>
    <property type="project" value="UniProtKB-KW"/>
</dbReference>
<keyword evidence="9" id="KW-1185">Reference proteome</keyword>
<dbReference type="PROSITE" id="PS50089">
    <property type="entry name" value="ZF_RING_2"/>
    <property type="match status" value="1"/>
</dbReference>
<keyword evidence="6" id="KW-0812">Transmembrane</keyword>
<dbReference type="FunCoup" id="D3B001">
    <property type="interactions" value="421"/>
</dbReference>
<keyword evidence="6" id="KW-1133">Transmembrane helix</keyword>
<dbReference type="InterPro" id="IPR001841">
    <property type="entry name" value="Znf_RING"/>
</dbReference>
<dbReference type="Gene3D" id="3.30.40.10">
    <property type="entry name" value="Zinc/RING finger domain, C3HC4 (zinc finger)"/>
    <property type="match status" value="1"/>
</dbReference>
<keyword evidence="6" id="KW-0472">Membrane</keyword>
<keyword evidence="3" id="KW-0862">Zinc</keyword>
<evidence type="ECO:0000256" key="3">
    <source>
        <dbReference type="ARBA" id="ARBA00022833"/>
    </source>
</evidence>
<sequence>MDPLDPEYSFKFLTGGAPIKIEKVLDIEVKPDSLKTTAIVTAMAATVVAGAAAAYYWFKKPDGDDDDPDIDIEDDEESGDTIITTMTTTTTTTSYLTPQQQHQSIGASSSSSSVTTRLPLQPPKPSSATTNPLRLTDDTGTPLPLDEQNKLIMTENKLLKKDLDNLNNWVNDQMMNFEDRLHRLEANNIKRVRDLESDLDKERYCGICQEHEKQVCWSSCGHRLCARCAIVIKSTLNPICPHCRTQVDSFVKCYNT</sequence>
<feature type="domain" description="RING-type" evidence="7">
    <location>
        <begin position="205"/>
        <end position="244"/>
    </location>
</feature>
<dbReference type="EMBL" id="ADBJ01000008">
    <property type="protein sequence ID" value="EFA84625.1"/>
    <property type="molecule type" value="Genomic_DNA"/>
</dbReference>
<comment type="caution">
    <text evidence="8">The sequence shown here is derived from an EMBL/GenBank/DDBJ whole genome shotgun (WGS) entry which is preliminary data.</text>
</comment>
<evidence type="ECO:0000256" key="6">
    <source>
        <dbReference type="SAM" id="Phobius"/>
    </source>
</evidence>
<dbReference type="InterPro" id="IPR017907">
    <property type="entry name" value="Znf_RING_CS"/>
</dbReference>